<accession>A0AAW1JRD5</accession>
<comment type="caution">
    <text evidence="2">The sequence shown here is derived from an EMBL/GenBank/DDBJ whole genome shotgun (WGS) entry which is preliminary data.</text>
</comment>
<dbReference type="SUPFAM" id="SSF52200">
    <property type="entry name" value="Toll/Interleukin receptor TIR domain"/>
    <property type="match status" value="1"/>
</dbReference>
<dbReference type="PANTHER" id="PTHR31008:SF42">
    <property type="entry name" value="TMV RESISTANCE PROTEIN N-LIKE"/>
    <property type="match status" value="1"/>
</dbReference>
<protein>
    <recommendedName>
        <fullName evidence="1">TIR domain-containing protein</fullName>
    </recommendedName>
</protein>
<dbReference type="InterPro" id="IPR000157">
    <property type="entry name" value="TIR_dom"/>
</dbReference>
<dbReference type="Gene3D" id="3.40.50.10140">
    <property type="entry name" value="Toll/interleukin-1 receptor homology (TIR) domain"/>
    <property type="match status" value="1"/>
</dbReference>
<evidence type="ECO:0000259" key="1">
    <source>
        <dbReference type="PROSITE" id="PS50104"/>
    </source>
</evidence>
<sequence>MQRSMITKSLATRILRPTTHIKPPTTQKPCHVFINHRGVDTKKTIAGLLYQHISSLGLSPFLDNKSMRPGDQLFDKIDSAIKKSQVGVAVFSPRYCESYFCLHELALMIENKKKIVPIFCDVKPSELKIKDDGTCSTQKLKRFQFALDEARYTVGLTFDSSKGDWSEFITKATDVIIQHLLEAQENQQYLNNHRRIITKYSDDANST</sequence>
<keyword evidence="3" id="KW-1185">Reference proteome</keyword>
<proteinExistence type="predicted"/>
<dbReference type="Pfam" id="PF01582">
    <property type="entry name" value="TIR"/>
    <property type="match status" value="1"/>
</dbReference>
<dbReference type="Proteomes" id="UP001443914">
    <property type="component" value="Unassembled WGS sequence"/>
</dbReference>
<evidence type="ECO:0000313" key="3">
    <source>
        <dbReference type="Proteomes" id="UP001443914"/>
    </source>
</evidence>
<dbReference type="InterPro" id="IPR035897">
    <property type="entry name" value="Toll_tir_struct_dom_sf"/>
</dbReference>
<gene>
    <name evidence="2" type="ORF">RND81_07G144500</name>
</gene>
<dbReference type="SMART" id="SM00255">
    <property type="entry name" value="TIR"/>
    <property type="match status" value="1"/>
</dbReference>
<dbReference type="EMBL" id="JBDFQZ010000007">
    <property type="protein sequence ID" value="KAK9706684.1"/>
    <property type="molecule type" value="Genomic_DNA"/>
</dbReference>
<name>A0AAW1JRD5_SAPOF</name>
<feature type="domain" description="TIR" evidence="1">
    <location>
        <begin position="28"/>
        <end position="176"/>
    </location>
</feature>
<dbReference type="PROSITE" id="PS50104">
    <property type="entry name" value="TIR"/>
    <property type="match status" value="1"/>
</dbReference>
<organism evidence="2 3">
    <name type="scientific">Saponaria officinalis</name>
    <name type="common">Common soapwort</name>
    <name type="synonym">Lychnis saponaria</name>
    <dbReference type="NCBI Taxonomy" id="3572"/>
    <lineage>
        <taxon>Eukaryota</taxon>
        <taxon>Viridiplantae</taxon>
        <taxon>Streptophyta</taxon>
        <taxon>Embryophyta</taxon>
        <taxon>Tracheophyta</taxon>
        <taxon>Spermatophyta</taxon>
        <taxon>Magnoliopsida</taxon>
        <taxon>eudicotyledons</taxon>
        <taxon>Gunneridae</taxon>
        <taxon>Pentapetalae</taxon>
        <taxon>Caryophyllales</taxon>
        <taxon>Caryophyllaceae</taxon>
        <taxon>Caryophylleae</taxon>
        <taxon>Saponaria</taxon>
    </lineage>
</organism>
<evidence type="ECO:0000313" key="2">
    <source>
        <dbReference type="EMBL" id="KAK9706684.1"/>
    </source>
</evidence>
<dbReference type="GO" id="GO:0007165">
    <property type="term" value="P:signal transduction"/>
    <property type="evidence" value="ECO:0007669"/>
    <property type="project" value="InterPro"/>
</dbReference>
<dbReference type="PANTHER" id="PTHR31008">
    <property type="entry name" value="COP1-INTERACTING PROTEIN-RELATED"/>
    <property type="match status" value="1"/>
</dbReference>
<reference evidence="2" key="1">
    <citation type="submission" date="2024-03" db="EMBL/GenBank/DDBJ databases">
        <title>WGS assembly of Saponaria officinalis var. Norfolk2.</title>
        <authorList>
            <person name="Jenkins J."/>
            <person name="Shu S."/>
            <person name="Grimwood J."/>
            <person name="Barry K."/>
            <person name="Goodstein D."/>
            <person name="Schmutz J."/>
            <person name="Leebens-Mack J."/>
            <person name="Osbourn A."/>
        </authorList>
    </citation>
    <scope>NUCLEOTIDE SEQUENCE [LARGE SCALE GENOMIC DNA]</scope>
    <source>
        <strain evidence="2">JIC</strain>
    </source>
</reference>
<dbReference type="AlphaFoldDB" id="A0AAW1JRD5"/>